<evidence type="ECO:0000313" key="2">
    <source>
        <dbReference type="Proteomes" id="UP000828390"/>
    </source>
</evidence>
<dbReference type="AlphaFoldDB" id="A0A9D4BS35"/>
<gene>
    <name evidence="1" type="ORF">DPMN_078371</name>
</gene>
<keyword evidence="2" id="KW-1185">Reference proteome</keyword>
<reference evidence="1" key="1">
    <citation type="journal article" date="2019" name="bioRxiv">
        <title>The Genome of the Zebra Mussel, Dreissena polymorpha: A Resource for Invasive Species Research.</title>
        <authorList>
            <person name="McCartney M.A."/>
            <person name="Auch B."/>
            <person name="Kono T."/>
            <person name="Mallez S."/>
            <person name="Zhang Y."/>
            <person name="Obille A."/>
            <person name="Becker A."/>
            <person name="Abrahante J.E."/>
            <person name="Garbe J."/>
            <person name="Badalamenti J.P."/>
            <person name="Herman A."/>
            <person name="Mangelson H."/>
            <person name="Liachko I."/>
            <person name="Sullivan S."/>
            <person name="Sone E.D."/>
            <person name="Koren S."/>
            <person name="Silverstein K.A.T."/>
            <person name="Beckman K.B."/>
            <person name="Gohl D.M."/>
        </authorList>
    </citation>
    <scope>NUCLEOTIDE SEQUENCE</scope>
    <source>
        <strain evidence="1">Duluth1</strain>
        <tissue evidence="1">Whole animal</tissue>
    </source>
</reference>
<accession>A0A9D4BS35</accession>
<reference evidence="1" key="2">
    <citation type="submission" date="2020-11" db="EMBL/GenBank/DDBJ databases">
        <authorList>
            <person name="McCartney M.A."/>
            <person name="Auch B."/>
            <person name="Kono T."/>
            <person name="Mallez S."/>
            <person name="Becker A."/>
            <person name="Gohl D.M."/>
            <person name="Silverstein K.A.T."/>
            <person name="Koren S."/>
            <person name="Bechman K.B."/>
            <person name="Herman A."/>
            <person name="Abrahante J.E."/>
            <person name="Garbe J."/>
        </authorList>
    </citation>
    <scope>NUCLEOTIDE SEQUENCE</scope>
    <source>
        <strain evidence="1">Duluth1</strain>
        <tissue evidence="1">Whole animal</tissue>
    </source>
</reference>
<dbReference type="EMBL" id="JAIWYP010000015">
    <property type="protein sequence ID" value="KAH3703337.1"/>
    <property type="molecule type" value="Genomic_DNA"/>
</dbReference>
<dbReference type="Proteomes" id="UP000828390">
    <property type="component" value="Unassembled WGS sequence"/>
</dbReference>
<evidence type="ECO:0000313" key="1">
    <source>
        <dbReference type="EMBL" id="KAH3703337.1"/>
    </source>
</evidence>
<protein>
    <submittedName>
        <fullName evidence="1">Uncharacterized protein</fullName>
    </submittedName>
</protein>
<organism evidence="1 2">
    <name type="scientific">Dreissena polymorpha</name>
    <name type="common">Zebra mussel</name>
    <name type="synonym">Mytilus polymorpha</name>
    <dbReference type="NCBI Taxonomy" id="45954"/>
    <lineage>
        <taxon>Eukaryota</taxon>
        <taxon>Metazoa</taxon>
        <taxon>Spiralia</taxon>
        <taxon>Lophotrochozoa</taxon>
        <taxon>Mollusca</taxon>
        <taxon>Bivalvia</taxon>
        <taxon>Autobranchia</taxon>
        <taxon>Heteroconchia</taxon>
        <taxon>Euheterodonta</taxon>
        <taxon>Imparidentia</taxon>
        <taxon>Neoheterodontei</taxon>
        <taxon>Myida</taxon>
        <taxon>Dreissenoidea</taxon>
        <taxon>Dreissenidae</taxon>
        <taxon>Dreissena</taxon>
    </lineage>
</organism>
<name>A0A9D4BS35_DREPO</name>
<proteinExistence type="predicted"/>
<comment type="caution">
    <text evidence="1">The sequence shown here is derived from an EMBL/GenBank/DDBJ whole genome shotgun (WGS) entry which is preliminary data.</text>
</comment>
<sequence>MGLHNQGLARRPSSSRRGPTKWCAVLTAKVLAILLVAVYTPRDVETAGVRTATLRTATNQLLVQTVVNTTRHHHPKVQCSKKLQRSSDCSQSFNAKMKFLFLNCQSFNTARQNQNIL</sequence>